<dbReference type="GO" id="GO:0004435">
    <property type="term" value="F:phosphatidylinositol-4,5-bisphosphate phospholipase C activity"/>
    <property type="evidence" value="ECO:0007669"/>
    <property type="project" value="InterPro"/>
</dbReference>
<dbReference type="PROSITE" id="PS50008">
    <property type="entry name" value="PIPLC_Y_DOMAIN"/>
    <property type="match status" value="1"/>
</dbReference>
<name>A0A6B9Y0Y0_9CAUD</name>
<dbReference type="Proteomes" id="UP000465071">
    <property type="component" value="Segment"/>
</dbReference>
<evidence type="ECO:0000313" key="3">
    <source>
        <dbReference type="Proteomes" id="UP000465071"/>
    </source>
</evidence>
<organism evidence="2 3">
    <name type="scientific">Enterobacter phage vB_EclM_CIP9</name>
    <dbReference type="NCBI Taxonomy" id="2696340"/>
    <lineage>
        <taxon>Viruses</taxon>
        <taxon>Duplodnaviria</taxon>
        <taxon>Heunggongvirae</taxon>
        <taxon>Uroviricota</taxon>
        <taxon>Caudoviricetes</taxon>
        <taxon>Pantevenvirales</taxon>
        <taxon>Straboviridae</taxon>
        <taxon>Tevenvirinae</taxon>
        <taxon>Kanagawavirus</taxon>
        <taxon>Kanagawavirus cipnine</taxon>
    </lineage>
</organism>
<protein>
    <recommendedName>
        <fullName evidence="1">PI-PLC Y-box domain-containing protein</fullName>
    </recommendedName>
</protein>
<dbReference type="GO" id="GO:0006629">
    <property type="term" value="P:lipid metabolic process"/>
    <property type="evidence" value="ECO:0007669"/>
    <property type="project" value="InterPro"/>
</dbReference>
<accession>A0A6B9Y0Y0</accession>
<reference evidence="3" key="1">
    <citation type="submission" date="2019-12" db="EMBL/GenBank/DDBJ databases">
        <authorList>
            <person name="Wang K."/>
            <person name="Tamayo M.G."/>
            <person name="Penner T.V."/>
            <person name="Cook B.W.M."/>
            <person name="Court D.A."/>
            <person name="Theriault S.S."/>
        </authorList>
    </citation>
    <scope>NUCLEOTIDE SEQUENCE [LARGE SCALE GENOMIC DNA]</scope>
</reference>
<proteinExistence type="predicted"/>
<evidence type="ECO:0000313" key="2">
    <source>
        <dbReference type="EMBL" id="QHS01708.1"/>
    </source>
</evidence>
<dbReference type="EMBL" id="MN882610">
    <property type="protein sequence ID" value="QHS01708.1"/>
    <property type="molecule type" value="Genomic_DNA"/>
</dbReference>
<dbReference type="InterPro" id="IPR001711">
    <property type="entry name" value="PLipase_C_Pinositol-sp_Y"/>
</dbReference>
<dbReference type="GO" id="GO:0035556">
    <property type="term" value="P:intracellular signal transduction"/>
    <property type="evidence" value="ECO:0007669"/>
    <property type="project" value="InterPro"/>
</dbReference>
<gene>
    <name evidence="2" type="ORF">CPT_CIP9_172</name>
</gene>
<sequence>MNKLKALLPEGVSVFLVYKVPPEKQTHYFHELSRKITQTVFLERVLKNVLKMGIDFRIYPIASKTKYTRVDPDVAWNEGMNLEEFKEYLND</sequence>
<evidence type="ECO:0000259" key="1">
    <source>
        <dbReference type="PROSITE" id="PS50008"/>
    </source>
</evidence>
<feature type="domain" description="PI-PLC Y-box" evidence="1">
    <location>
        <begin position="57"/>
        <end position="82"/>
    </location>
</feature>
<keyword evidence="3" id="KW-1185">Reference proteome</keyword>